<dbReference type="EMBL" id="JAAQQR010000002">
    <property type="protein sequence ID" value="NID04262.1"/>
    <property type="molecule type" value="Genomic_DNA"/>
</dbReference>
<keyword evidence="2" id="KW-1185">Reference proteome</keyword>
<dbReference type="Gene3D" id="3.40.50.1110">
    <property type="entry name" value="SGNH hydrolase"/>
    <property type="match status" value="1"/>
</dbReference>
<dbReference type="RefSeq" id="WP_167123761.1">
    <property type="nucleotide sequence ID" value="NZ_JAAQQR010000002.1"/>
</dbReference>
<name>A0ABX0Q3E7_9GAMM</name>
<evidence type="ECO:0008006" key="3">
    <source>
        <dbReference type="Google" id="ProtNLM"/>
    </source>
</evidence>
<gene>
    <name evidence="1" type="ORF">HBF26_05155</name>
</gene>
<dbReference type="SUPFAM" id="SSF52266">
    <property type="entry name" value="SGNH hydrolase"/>
    <property type="match status" value="1"/>
</dbReference>
<evidence type="ECO:0000313" key="1">
    <source>
        <dbReference type="EMBL" id="NID04262.1"/>
    </source>
</evidence>
<evidence type="ECO:0000313" key="2">
    <source>
        <dbReference type="Proteomes" id="UP001429601"/>
    </source>
</evidence>
<organism evidence="1 2">
    <name type="scientific">Luteibacter jiangsuensis</name>
    <dbReference type="NCBI Taxonomy" id="637577"/>
    <lineage>
        <taxon>Bacteria</taxon>
        <taxon>Pseudomonadati</taxon>
        <taxon>Pseudomonadota</taxon>
        <taxon>Gammaproteobacteria</taxon>
        <taxon>Lysobacterales</taxon>
        <taxon>Rhodanobacteraceae</taxon>
        <taxon>Luteibacter</taxon>
    </lineage>
</organism>
<reference evidence="1 2" key="1">
    <citation type="journal article" date="2011" name="Curr. Microbiol.">
        <title>Luteibacter jiangsuensis sp. nov.: a methamidophos-degrading bacterium isolated from a methamidophos-manufacturing factory.</title>
        <authorList>
            <person name="Wang L."/>
            <person name="Wang G.L."/>
            <person name="Li S.P."/>
            <person name="Jiang J.D."/>
        </authorList>
    </citation>
    <scope>NUCLEOTIDE SEQUENCE [LARGE SCALE GENOMIC DNA]</scope>
    <source>
        <strain evidence="1 2">CGMCC 1.10133</strain>
    </source>
</reference>
<dbReference type="Proteomes" id="UP001429601">
    <property type="component" value="Unassembled WGS sequence"/>
</dbReference>
<proteinExistence type="predicted"/>
<dbReference type="InterPro" id="IPR036514">
    <property type="entry name" value="SGNH_hydro_sf"/>
</dbReference>
<comment type="caution">
    <text evidence="1">The sequence shown here is derived from an EMBL/GenBank/DDBJ whole genome shotgun (WGS) entry which is preliminary data.</text>
</comment>
<accession>A0ABX0Q3E7</accession>
<sequence length="321" mass="35498">MPQSSALSQRGQFRQMYMGLKAQHRLESTPVILCEGDSWFSTPLAMNLLDWIVSPAPEDEERGVPQFGNGGLFFRVERSGDQAAPQTERPGRSMFTKNNVDDLLGWFTRYAFDAVLLSAGGNDFVDTWLHRALAGRTDLNARQAFDAIVATGRYDEVREAYAYFVGAFHKARPGVPILAHTYDYPRLIGTEAALGLGNLGVAALLKKSMGPWIGPNIEHVIDGGIEAWRAFARLLIDGFVERVLHPLKEDARFGGMFDYVDLRGNLTADAQWHDEMHPTEAGFHELAVIFRTVLLAKLPPGKRGAENDDAIGRRGQGVITA</sequence>
<protein>
    <recommendedName>
        <fullName evidence="3">GDSL-like lipase/acylhydrolase family protein</fullName>
    </recommendedName>
</protein>